<dbReference type="Gene3D" id="3.30.40.10">
    <property type="entry name" value="Zinc/RING finger domain, C3HC4 (zinc finger)"/>
    <property type="match status" value="1"/>
</dbReference>
<dbReference type="InterPro" id="IPR017907">
    <property type="entry name" value="Znf_RING_CS"/>
</dbReference>
<dbReference type="EMBL" id="SKCS01000186">
    <property type="protein sequence ID" value="TNN13624.1"/>
    <property type="molecule type" value="Genomic_DNA"/>
</dbReference>
<comment type="subcellular location">
    <subcellularLocation>
        <location evidence="1">Cytoplasm</location>
    </subcellularLocation>
</comment>
<dbReference type="Pfam" id="PF00097">
    <property type="entry name" value="zf-C3HC4"/>
    <property type="match status" value="1"/>
</dbReference>
<keyword evidence="3" id="KW-0963">Cytoplasm</keyword>
<dbReference type="InterPro" id="IPR039739">
    <property type="entry name" value="MAG2/RNF10"/>
</dbReference>
<comment type="similarity">
    <text evidence="2">Belongs to the RNF10 family.</text>
</comment>
<dbReference type="PROSITE" id="PS50089">
    <property type="entry name" value="ZF_RING_2"/>
    <property type="match status" value="1"/>
</dbReference>
<evidence type="ECO:0000256" key="6">
    <source>
        <dbReference type="ARBA" id="ARBA00022833"/>
    </source>
</evidence>
<dbReference type="InterPro" id="IPR013083">
    <property type="entry name" value="Znf_RING/FYVE/PHD"/>
</dbReference>
<accession>A0A4Z2DAX3</accession>
<dbReference type="SUPFAM" id="SSF57850">
    <property type="entry name" value="RING/U-box"/>
    <property type="match status" value="1"/>
</dbReference>
<gene>
    <name evidence="12" type="ORF">EWB00_002705</name>
</gene>
<evidence type="ECO:0000256" key="4">
    <source>
        <dbReference type="ARBA" id="ARBA00022723"/>
    </source>
</evidence>
<comment type="caution">
    <text evidence="12">The sequence shown here is derived from an EMBL/GenBank/DDBJ whole genome shotgun (WGS) entry which is preliminary data.</text>
</comment>
<protein>
    <recommendedName>
        <fullName evidence="7">E3 ubiquitin-protein ligase RNF10</fullName>
    </recommendedName>
    <alternativeName>
        <fullName evidence="8">RING finger protein 10</fullName>
    </alternativeName>
</protein>
<dbReference type="GO" id="GO:0045944">
    <property type="term" value="P:positive regulation of transcription by RNA polymerase II"/>
    <property type="evidence" value="ECO:0007669"/>
    <property type="project" value="TreeGrafter"/>
</dbReference>
<dbReference type="PANTHER" id="PTHR12983:SF9">
    <property type="entry name" value="E3 UBIQUITIN-PROTEIN LIGASE RNF10"/>
    <property type="match status" value="1"/>
</dbReference>
<evidence type="ECO:0000256" key="10">
    <source>
        <dbReference type="SAM" id="MobiDB-lite"/>
    </source>
</evidence>
<evidence type="ECO:0000313" key="12">
    <source>
        <dbReference type="EMBL" id="TNN13624.1"/>
    </source>
</evidence>
<organism evidence="12 13">
    <name type="scientific">Schistosoma japonicum</name>
    <name type="common">Blood fluke</name>
    <dbReference type="NCBI Taxonomy" id="6182"/>
    <lineage>
        <taxon>Eukaryota</taxon>
        <taxon>Metazoa</taxon>
        <taxon>Spiralia</taxon>
        <taxon>Lophotrochozoa</taxon>
        <taxon>Platyhelminthes</taxon>
        <taxon>Trematoda</taxon>
        <taxon>Digenea</taxon>
        <taxon>Strigeidida</taxon>
        <taxon>Schistosomatoidea</taxon>
        <taxon>Schistosomatidae</taxon>
        <taxon>Schistosoma</taxon>
    </lineage>
</organism>
<dbReference type="GO" id="GO:0005737">
    <property type="term" value="C:cytoplasm"/>
    <property type="evidence" value="ECO:0007669"/>
    <property type="project" value="UniProtKB-SubCell"/>
</dbReference>
<keyword evidence="6" id="KW-0862">Zinc</keyword>
<dbReference type="Proteomes" id="UP000311919">
    <property type="component" value="Unassembled WGS sequence"/>
</dbReference>
<evidence type="ECO:0000256" key="9">
    <source>
        <dbReference type="PROSITE-ProRule" id="PRU00175"/>
    </source>
</evidence>
<evidence type="ECO:0000256" key="7">
    <source>
        <dbReference type="ARBA" id="ARBA00035131"/>
    </source>
</evidence>
<evidence type="ECO:0000256" key="5">
    <source>
        <dbReference type="ARBA" id="ARBA00022771"/>
    </source>
</evidence>
<dbReference type="SMART" id="SM00184">
    <property type="entry name" value="RING"/>
    <property type="match status" value="1"/>
</dbReference>
<name>A0A4Z2DAX3_SCHJA</name>
<evidence type="ECO:0000256" key="3">
    <source>
        <dbReference type="ARBA" id="ARBA00022490"/>
    </source>
</evidence>
<reference evidence="12 13" key="1">
    <citation type="submission" date="2019-03" db="EMBL/GenBank/DDBJ databases">
        <title>An improved genome assembly of the fluke Schistosoma japonicum.</title>
        <authorList>
            <person name="Hu W."/>
            <person name="Luo F."/>
            <person name="Yin M."/>
            <person name="Mo X."/>
            <person name="Sun C."/>
            <person name="Wu Q."/>
            <person name="Zhu B."/>
            <person name="Xiang M."/>
            <person name="Wang J."/>
            <person name="Wang Y."/>
            <person name="Zhang T."/>
            <person name="Xu B."/>
            <person name="Zheng H."/>
            <person name="Feng Z."/>
        </authorList>
    </citation>
    <scope>NUCLEOTIDE SEQUENCE [LARGE SCALE GENOMIC DNA]</scope>
    <source>
        <strain evidence="12">HuSjv2</strain>
        <tissue evidence="12">Worms</tissue>
    </source>
</reference>
<dbReference type="GO" id="GO:0000976">
    <property type="term" value="F:transcription cis-regulatory region binding"/>
    <property type="evidence" value="ECO:0007669"/>
    <property type="project" value="TreeGrafter"/>
</dbReference>
<dbReference type="InterPro" id="IPR001841">
    <property type="entry name" value="Znf_RING"/>
</dbReference>
<feature type="region of interest" description="Disordered" evidence="10">
    <location>
        <begin position="471"/>
        <end position="500"/>
    </location>
</feature>
<evidence type="ECO:0000256" key="1">
    <source>
        <dbReference type="ARBA" id="ARBA00004496"/>
    </source>
</evidence>
<dbReference type="InterPro" id="IPR018957">
    <property type="entry name" value="Znf_C3HC4_RING-type"/>
</dbReference>
<evidence type="ECO:0000256" key="8">
    <source>
        <dbReference type="ARBA" id="ARBA00035390"/>
    </source>
</evidence>
<keyword evidence="13" id="KW-1185">Reference proteome</keyword>
<evidence type="ECO:0000313" key="13">
    <source>
        <dbReference type="Proteomes" id="UP000311919"/>
    </source>
</evidence>
<keyword evidence="5 9" id="KW-0863">Zinc-finger</keyword>
<dbReference type="OrthoDB" id="302966at2759"/>
<evidence type="ECO:0000259" key="11">
    <source>
        <dbReference type="PROSITE" id="PS50089"/>
    </source>
</evidence>
<keyword evidence="4" id="KW-0479">Metal-binding</keyword>
<dbReference type="PROSITE" id="PS00518">
    <property type="entry name" value="ZF_RING_1"/>
    <property type="match status" value="1"/>
</dbReference>
<dbReference type="PANTHER" id="PTHR12983">
    <property type="entry name" value="RING FINGER 10 FAMILY MEMBER"/>
    <property type="match status" value="1"/>
</dbReference>
<dbReference type="GO" id="GO:0008270">
    <property type="term" value="F:zinc ion binding"/>
    <property type="evidence" value="ECO:0007669"/>
    <property type="project" value="UniProtKB-KW"/>
</dbReference>
<dbReference type="AlphaFoldDB" id="A0A4Z2DAX3"/>
<sequence>MCTNPSGSLLSRKFDTNSYQAINGHPKQGFKRYSNVVTDSKRRPNRKNSRCLESKNLLETHFDGYTQISSQFVLIPGSTYLEMNYDGTPPQWDQVASLKVLNRGDLVCPICLYPPITPRMGKCGHVYCWPCAVQFVKYENESGSKKCSVCTSSLALDELKRVSLASITPIKAGDSIRLVLVKRSRSGVTPLLSQTHDETLKYNFDCVHVADPMTLKHFQELEIDELRTYRAICEVDGNNIELIPFIDFLCDELNREESLLECCRNSPTKRNSFSQDNEAAVTEIHFYQAADGQPVFLDSLGWRCLLTEYKEIQNLPLEIIATVVSTKSCRMSSSLRKPLRYLSHLPDGYAFGFVEIKLEPPLVSESTLSQFATALNNRALERDRSRLKDLKLTELKEAAENQFTSLPPGFVLSGHATLSDKQDVQLDPSNFVPLSPTTQNTILKNTLPVSFAEISRAGALSVVGPDRVAHFSRSPPKPSNPEHFNINSECWPTLGENSKG</sequence>
<evidence type="ECO:0000256" key="2">
    <source>
        <dbReference type="ARBA" id="ARBA00008117"/>
    </source>
</evidence>
<proteinExistence type="inferred from homology"/>
<feature type="domain" description="RING-type" evidence="11">
    <location>
        <begin position="108"/>
        <end position="151"/>
    </location>
</feature>
<dbReference type="STRING" id="6182.A0A4Z2DAX3"/>